<accession>A0ABU0GH14</accession>
<reference evidence="1 2" key="1">
    <citation type="submission" date="2023-07" db="EMBL/GenBank/DDBJ databases">
        <title>Sequencing the genomes of 1000 actinobacteria strains.</title>
        <authorList>
            <person name="Klenk H.-P."/>
        </authorList>
    </citation>
    <scope>NUCLEOTIDE SEQUENCE [LARGE SCALE GENOMIC DNA]</scope>
    <source>
        <strain evidence="1 2">DSM 14785</strain>
    </source>
</reference>
<keyword evidence="2" id="KW-1185">Reference proteome</keyword>
<protein>
    <submittedName>
        <fullName evidence="1">Uncharacterized protein</fullName>
    </submittedName>
</protein>
<dbReference type="Proteomes" id="UP001240250">
    <property type="component" value="Unassembled WGS sequence"/>
</dbReference>
<proteinExistence type="predicted"/>
<dbReference type="EMBL" id="JAUSVM010000001">
    <property type="protein sequence ID" value="MDQ0424655.1"/>
    <property type="molecule type" value="Genomic_DNA"/>
</dbReference>
<comment type="caution">
    <text evidence="1">The sequence shown here is derived from an EMBL/GenBank/DDBJ whole genome shotgun (WGS) entry which is preliminary data.</text>
</comment>
<evidence type="ECO:0000313" key="1">
    <source>
        <dbReference type="EMBL" id="MDQ0424655.1"/>
    </source>
</evidence>
<evidence type="ECO:0000313" key="2">
    <source>
        <dbReference type="Proteomes" id="UP001240250"/>
    </source>
</evidence>
<sequence>MSSDIVPLPSAKDVRELLEGLLGRSVDVRTGAAMVDPESEGGALVGLYVDRLLGLKAICLMDVPLSAYVGAAIGLVPAPTAQESAVSLMLEDFLEENAREVLNVVASLMNSEGTPHVRLDAVCSPREALPHDAKPWVRAYVRRLDLDLTVDGYGSGGFSLLVI</sequence>
<name>A0ABU0GH14_9CELL</name>
<gene>
    <name evidence="1" type="ORF">JO380_001036</name>
</gene>
<dbReference type="RefSeq" id="WP_070320025.1">
    <property type="nucleotide sequence ID" value="NZ_CP084585.1"/>
</dbReference>
<organism evidence="1 2">
    <name type="scientific">Cellulomonas iranensis</name>
    <dbReference type="NCBI Taxonomy" id="76862"/>
    <lineage>
        <taxon>Bacteria</taxon>
        <taxon>Bacillati</taxon>
        <taxon>Actinomycetota</taxon>
        <taxon>Actinomycetes</taxon>
        <taxon>Micrococcales</taxon>
        <taxon>Cellulomonadaceae</taxon>
        <taxon>Cellulomonas</taxon>
    </lineage>
</organism>